<comment type="similarity">
    <text evidence="3">Belongs to the SMC family. SMC6 subfamily.</text>
</comment>
<gene>
    <name evidence="14" type="ORF">Lalb_Chr19g0140351</name>
</gene>
<evidence type="ECO:0000313" key="14">
    <source>
        <dbReference type="EMBL" id="KAE9593499.1"/>
    </source>
</evidence>
<feature type="coiled-coil region" evidence="12">
    <location>
        <begin position="726"/>
        <end position="802"/>
    </location>
</feature>
<dbReference type="GO" id="GO:0005634">
    <property type="term" value="C:nucleus"/>
    <property type="evidence" value="ECO:0007669"/>
    <property type="project" value="UniProtKB-SubCell"/>
</dbReference>
<keyword evidence="6" id="KW-0227">DNA damage</keyword>
<comment type="subcellular location">
    <subcellularLocation>
        <location evidence="2">Chromosome</location>
    </subcellularLocation>
    <subcellularLocation>
        <location evidence="1">Nucleus</location>
    </subcellularLocation>
</comment>
<dbReference type="GO" id="GO:0000724">
    <property type="term" value="P:double-strand break repair via homologous recombination"/>
    <property type="evidence" value="ECO:0007669"/>
    <property type="project" value="TreeGrafter"/>
</dbReference>
<keyword evidence="10" id="KW-0234">DNA repair</keyword>
<evidence type="ECO:0000259" key="13">
    <source>
        <dbReference type="Pfam" id="PF02463"/>
    </source>
</evidence>
<evidence type="ECO:0000256" key="2">
    <source>
        <dbReference type="ARBA" id="ARBA00004286"/>
    </source>
</evidence>
<accession>A0A6A4P1L2</accession>
<keyword evidence="5" id="KW-0547">Nucleotide-binding</keyword>
<dbReference type="InterPro" id="IPR003395">
    <property type="entry name" value="RecF/RecN/SMC_N"/>
</dbReference>
<dbReference type="EMBL" id="WOCE01000019">
    <property type="protein sequence ID" value="KAE9593499.1"/>
    <property type="molecule type" value="Genomic_DNA"/>
</dbReference>
<organism evidence="14 15">
    <name type="scientific">Lupinus albus</name>
    <name type="common">White lupine</name>
    <name type="synonym">Lupinus termis</name>
    <dbReference type="NCBI Taxonomy" id="3870"/>
    <lineage>
        <taxon>Eukaryota</taxon>
        <taxon>Viridiplantae</taxon>
        <taxon>Streptophyta</taxon>
        <taxon>Embryophyta</taxon>
        <taxon>Tracheophyta</taxon>
        <taxon>Spermatophyta</taxon>
        <taxon>Magnoliopsida</taxon>
        <taxon>eudicotyledons</taxon>
        <taxon>Gunneridae</taxon>
        <taxon>Pentapetalae</taxon>
        <taxon>rosids</taxon>
        <taxon>fabids</taxon>
        <taxon>Fabales</taxon>
        <taxon>Fabaceae</taxon>
        <taxon>Papilionoideae</taxon>
        <taxon>50 kb inversion clade</taxon>
        <taxon>genistoids sensu lato</taxon>
        <taxon>core genistoids</taxon>
        <taxon>Genisteae</taxon>
        <taxon>Lupinus</taxon>
    </lineage>
</organism>
<keyword evidence="8 12" id="KW-0175">Coiled coil</keyword>
<dbReference type="Proteomes" id="UP000447434">
    <property type="component" value="Chromosome 19"/>
</dbReference>
<keyword evidence="7" id="KW-0067">ATP-binding</keyword>
<dbReference type="InterPro" id="IPR036277">
    <property type="entry name" value="SMC_hinge_sf"/>
</dbReference>
<reference evidence="15" key="1">
    <citation type="journal article" date="2020" name="Nat. Commun.">
        <title>Genome sequence of the cluster root forming white lupin.</title>
        <authorList>
            <person name="Hufnagel B."/>
            <person name="Marques A."/>
            <person name="Soriano A."/>
            <person name="Marques L."/>
            <person name="Divol F."/>
            <person name="Doumas P."/>
            <person name="Sallet E."/>
            <person name="Mancinotti D."/>
            <person name="Carrere S."/>
            <person name="Marande W."/>
            <person name="Arribat S."/>
            <person name="Keller J."/>
            <person name="Huneau C."/>
            <person name="Blein T."/>
            <person name="Aime D."/>
            <person name="Laguerre M."/>
            <person name="Taylor J."/>
            <person name="Schubert V."/>
            <person name="Nelson M."/>
            <person name="Geu-Flores F."/>
            <person name="Crespi M."/>
            <person name="Gallardo-Guerrero K."/>
            <person name="Delaux P.-M."/>
            <person name="Salse J."/>
            <person name="Berges H."/>
            <person name="Guyot R."/>
            <person name="Gouzy J."/>
            <person name="Peret B."/>
        </authorList>
    </citation>
    <scope>NUCLEOTIDE SEQUENCE [LARGE SCALE GENOMIC DNA]</scope>
    <source>
        <strain evidence="15">cv. Amiga</strain>
    </source>
</reference>
<evidence type="ECO:0000313" key="15">
    <source>
        <dbReference type="Proteomes" id="UP000447434"/>
    </source>
</evidence>
<evidence type="ECO:0000256" key="8">
    <source>
        <dbReference type="ARBA" id="ARBA00023054"/>
    </source>
</evidence>
<dbReference type="SUPFAM" id="SSF52540">
    <property type="entry name" value="P-loop containing nucleoside triphosphate hydrolases"/>
    <property type="match status" value="1"/>
</dbReference>
<keyword evidence="11" id="KW-0539">Nucleus</keyword>
<dbReference type="GO" id="GO:0005524">
    <property type="term" value="F:ATP binding"/>
    <property type="evidence" value="ECO:0007669"/>
    <property type="project" value="UniProtKB-KW"/>
</dbReference>
<dbReference type="OrthoDB" id="10072614at2759"/>
<keyword evidence="9" id="KW-0233">DNA recombination</keyword>
<evidence type="ECO:0000256" key="9">
    <source>
        <dbReference type="ARBA" id="ARBA00023172"/>
    </source>
</evidence>
<evidence type="ECO:0000256" key="1">
    <source>
        <dbReference type="ARBA" id="ARBA00004123"/>
    </source>
</evidence>
<evidence type="ECO:0000256" key="7">
    <source>
        <dbReference type="ARBA" id="ARBA00022840"/>
    </source>
</evidence>
<feature type="domain" description="RecF/RecN/SMC N-terminal" evidence="13">
    <location>
        <begin position="32"/>
        <end position="1047"/>
    </location>
</feature>
<comment type="caution">
    <text evidence="14">The sequence shown here is derived from an EMBL/GenBank/DDBJ whole genome shotgun (WGS) entry which is preliminary data.</text>
</comment>
<dbReference type="PANTHER" id="PTHR19306:SF6">
    <property type="entry name" value="STRUCTURAL MAINTENANCE OF CHROMOSOMES PROTEIN 6"/>
    <property type="match status" value="1"/>
</dbReference>
<evidence type="ECO:0000256" key="6">
    <source>
        <dbReference type="ARBA" id="ARBA00022763"/>
    </source>
</evidence>
<dbReference type="GO" id="GO:0035861">
    <property type="term" value="C:site of double-strand break"/>
    <property type="evidence" value="ECO:0007669"/>
    <property type="project" value="TreeGrafter"/>
</dbReference>
<dbReference type="GO" id="GO:0051276">
    <property type="term" value="P:chromosome organization"/>
    <property type="evidence" value="ECO:0007669"/>
    <property type="project" value="InterPro"/>
</dbReference>
<feature type="coiled-coil region" evidence="12">
    <location>
        <begin position="644"/>
        <end position="699"/>
    </location>
</feature>
<dbReference type="Gene3D" id="3.40.50.300">
    <property type="entry name" value="P-loop containing nucleotide triphosphate hydrolases"/>
    <property type="match status" value="2"/>
</dbReference>
<feature type="coiled-coil region" evidence="12">
    <location>
        <begin position="293"/>
        <end position="440"/>
    </location>
</feature>
<dbReference type="AlphaFoldDB" id="A0A6A4P1L2"/>
<dbReference type="GO" id="GO:0003697">
    <property type="term" value="F:single-stranded DNA binding"/>
    <property type="evidence" value="ECO:0007669"/>
    <property type="project" value="TreeGrafter"/>
</dbReference>
<name>A0A6A4P1L2_LUPAL</name>
<dbReference type="GO" id="GO:0003684">
    <property type="term" value="F:damaged DNA binding"/>
    <property type="evidence" value="ECO:0007669"/>
    <property type="project" value="TreeGrafter"/>
</dbReference>
<evidence type="ECO:0000256" key="12">
    <source>
        <dbReference type="SAM" id="Coils"/>
    </source>
</evidence>
<dbReference type="Pfam" id="PF02463">
    <property type="entry name" value="SMC_N"/>
    <property type="match status" value="1"/>
</dbReference>
<proteinExistence type="inferred from homology"/>
<dbReference type="InterPro" id="IPR027417">
    <property type="entry name" value="P-loop_NTPase"/>
</dbReference>
<evidence type="ECO:0000256" key="3">
    <source>
        <dbReference type="ARBA" id="ARBA00006793"/>
    </source>
</evidence>
<evidence type="ECO:0000256" key="10">
    <source>
        <dbReference type="ARBA" id="ARBA00023204"/>
    </source>
</evidence>
<dbReference type="GO" id="GO:0030915">
    <property type="term" value="C:Smc5-Smc6 complex"/>
    <property type="evidence" value="ECO:0007669"/>
    <property type="project" value="TreeGrafter"/>
</dbReference>
<dbReference type="SUPFAM" id="SSF75553">
    <property type="entry name" value="Smc hinge domain"/>
    <property type="match status" value="1"/>
</dbReference>
<keyword evidence="15" id="KW-1185">Reference proteome</keyword>
<evidence type="ECO:0000256" key="11">
    <source>
        <dbReference type="ARBA" id="ARBA00023242"/>
    </source>
</evidence>
<sequence>MAEPPPPPPPPPSSSPARVYSSLIQHPTAGIIKKLRLLNFMCHSHLETHFDNFLNFITGQNGSGKSAILTALCIAFGCRAKGTQRASTLKDFIKNGASNAVVHVEIQNEGEDAFKPEKYGDLIIVERRISESSSSITLKDHQGKTVSHGRADLQEIIEHFNIDVENPCVIMSQDKSREFLHSGNSKDKFKFFYKATLLQQVSDLLESISSEINIAAGIVEELEAAIRPIEKELREIEAKIRAMEHVEQISMQVQQLKKKLAWSWVYHLDRQLKVQNEKVEKLKSRIPSCQAKIDQQLRRIERLVENCSMKKDEIANMLEKTSQVKQLKENLSHSVSSATKEALELELDCKSKTSNVRKMEQQLRTLKQQMQDIREQHVKNTQAEEADMEEKLIVLQEEVRSAELDLKRLKEEEIMLSNSVQNIKDEIRKIADEIQDHEKRHRGLSSSIRDLHQHQSNKIAAFGGHKVMTLLRMIERDHRRFKMPPIGPIGAHLKLLNGDKWALAVEHAIGRMLNSFIVSDHKDLHLLKQCAKEAHYDNLQIIIYDFSRPRLTIPPHMLPDTNHPSIFSILQSDNHIVINVLVDLGNVERLVLVNDYNIGKVIAFEQRIHNLKEVYMANGSKCFSRGSVQTHIPPSKWIRTGRLRSSFEDQIKDLQIEASDEQKAANDGKRNKREAEIKLEELESKLKSIKRVCFNAEKSYSSKKLALDEAMHQQAVEKSSAPSSSVDELIEEFSEVQKKIKDEEDLLKDLQHRRHEADGKAEDLKLKFSKLCESANGEIAALEKAEKELVEIEREMDLAKRDKDHYDGVMKNKVLPDIKDAEECYLNHVKTREENIKKASIICCERELDSLGGSDGSTPEQISAQLEKLSQRLRQESQRYSESIDDLRMLYDKKLRTITRRQQVYQALRQKLEACKRALKLRRGKFQRNANYLKRQLSWKFNAHLRRKGISGLIKVSYEEKTLSIEVQMPQDASNRAVQDTRGLSGGERSFSTLCFALALHEMTEAPFRAMDEFDVFMDPVSRKISLDSVVDFATAHGSQWIFITPHDISLVKAGPRVKKLIMAAPRS</sequence>
<keyword evidence="4" id="KW-0158">Chromosome</keyword>
<protein>
    <submittedName>
        <fullName evidence="14">Putative structural maintenance of chromosomes protein</fullName>
    </submittedName>
</protein>
<evidence type="ECO:0000256" key="5">
    <source>
        <dbReference type="ARBA" id="ARBA00022741"/>
    </source>
</evidence>
<evidence type="ECO:0000256" key="4">
    <source>
        <dbReference type="ARBA" id="ARBA00022454"/>
    </source>
</evidence>
<dbReference type="PANTHER" id="PTHR19306">
    <property type="entry name" value="STRUCTURAL MAINTENANCE OF CHROMOSOMES 5,6 SMC5, SMC6"/>
    <property type="match status" value="1"/>
</dbReference>